<keyword evidence="1" id="KW-0547">Nucleotide-binding</keyword>
<dbReference type="InterPro" id="IPR005811">
    <property type="entry name" value="SUCC_ACL_C"/>
</dbReference>
<dbReference type="Gene3D" id="3.40.50.261">
    <property type="entry name" value="Succinyl-CoA synthetase domains"/>
    <property type="match status" value="2"/>
</dbReference>
<dbReference type="PRINTS" id="PR01798">
    <property type="entry name" value="SCOASYNTHASE"/>
</dbReference>
<comment type="caution">
    <text evidence="3">The sequence shown here is derived from an EMBL/GenBank/DDBJ whole genome shotgun (WGS) entry which is preliminary data.</text>
</comment>
<dbReference type="AlphaFoldDB" id="A0A8H7AQ29"/>
<dbReference type="GO" id="GO:0009361">
    <property type="term" value="C:succinate-CoA ligase complex (ADP-forming)"/>
    <property type="evidence" value="ECO:0007669"/>
    <property type="project" value="TreeGrafter"/>
</dbReference>
<accession>A0A8H7AQ29</accession>
<dbReference type="GO" id="GO:0000166">
    <property type="term" value="F:nucleotide binding"/>
    <property type="evidence" value="ECO:0007669"/>
    <property type="project" value="UniProtKB-KW"/>
</dbReference>
<evidence type="ECO:0000313" key="3">
    <source>
        <dbReference type="EMBL" id="KAF7513375.1"/>
    </source>
</evidence>
<dbReference type="Gene3D" id="3.40.50.720">
    <property type="entry name" value="NAD(P)-binding Rossmann-like Domain"/>
    <property type="match status" value="1"/>
</dbReference>
<dbReference type="OrthoDB" id="1664372at2759"/>
<dbReference type="SMART" id="SM00881">
    <property type="entry name" value="CoA_binding"/>
    <property type="match status" value="1"/>
</dbReference>
<dbReference type="Gene3D" id="3.30.470.20">
    <property type="entry name" value="ATP-grasp fold, B domain"/>
    <property type="match status" value="1"/>
</dbReference>
<keyword evidence="4" id="KW-1185">Reference proteome</keyword>
<evidence type="ECO:0000256" key="1">
    <source>
        <dbReference type="ARBA" id="ARBA00022741"/>
    </source>
</evidence>
<dbReference type="SUPFAM" id="SSF52210">
    <property type="entry name" value="Succinyl-CoA synthetase domains"/>
    <property type="match status" value="2"/>
</dbReference>
<gene>
    <name evidence="3" type="ORF">GJ744_009796</name>
</gene>
<dbReference type="GO" id="GO:0006099">
    <property type="term" value="P:tricarboxylic acid cycle"/>
    <property type="evidence" value="ECO:0007669"/>
    <property type="project" value="TreeGrafter"/>
</dbReference>
<protein>
    <recommendedName>
        <fullName evidence="2">CoA-binding domain-containing protein</fullName>
    </recommendedName>
</protein>
<dbReference type="InterPro" id="IPR017866">
    <property type="entry name" value="Succ-CoA_synthase_bsu_CS"/>
</dbReference>
<dbReference type="Proteomes" id="UP000606974">
    <property type="component" value="Unassembled WGS sequence"/>
</dbReference>
<dbReference type="Pfam" id="PF02629">
    <property type="entry name" value="CoA_binding"/>
    <property type="match status" value="1"/>
</dbReference>
<dbReference type="PANTHER" id="PTHR11117">
    <property type="entry name" value="SUCCINYL-COA LIGASE SUBUNIT ALPHA"/>
    <property type="match status" value="1"/>
</dbReference>
<feature type="domain" description="CoA-binding" evidence="2">
    <location>
        <begin position="38"/>
        <end position="133"/>
    </location>
</feature>
<dbReference type="PANTHER" id="PTHR11117:SF6">
    <property type="entry name" value="SYNTHETASE SUBUNIT ALPHA, PUTATIVE (AFU_ORTHOLOGUE AFUA_1G10830)-RELATED"/>
    <property type="match status" value="1"/>
</dbReference>
<dbReference type="FunFam" id="3.40.50.720:FF:000340">
    <property type="entry name" value="Succinyl-CoA synthetase subunit alpha"/>
    <property type="match status" value="1"/>
</dbReference>
<dbReference type="InterPro" id="IPR003781">
    <property type="entry name" value="CoA-bd"/>
</dbReference>
<dbReference type="PROSITE" id="PS01217">
    <property type="entry name" value="SUCCINYL_COA_LIG_3"/>
    <property type="match status" value="1"/>
</dbReference>
<organism evidence="3 4">
    <name type="scientific">Endocarpon pusillum</name>
    <dbReference type="NCBI Taxonomy" id="364733"/>
    <lineage>
        <taxon>Eukaryota</taxon>
        <taxon>Fungi</taxon>
        <taxon>Dikarya</taxon>
        <taxon>Ascomycota</taxon>
        <taxon>Pezizomycotina</taxon>
        <taxon>Eurotiomycetes</taxon>
        <taxon>Chaetothyriomycetidae</taxon>
        <taxon>Verrucariales</taxon>
        <taxon>Verrucariaceae</taxon>
        <taxon>Endocarpon</taxon>
    </lineage>
</organism>
<dbReference type="GO" id="GO:0004776">
    <property type="term" value="F:succinate-CoA ligase (GDP-forming) activity"/>
    <property type="evidence" value="ECO:0007669"/>
    <property type="project" value="TreeGrafter"/>
</dbReference>
<dbReference type="FunFam" id="3.40.50.261:FF:000001">
    <property type="entry name" value="Succinate--CoA ligase [ADP-forming] subunit beta"/>
    <property type="match status" value="1"/>
</dbReference>
<evidence type="ECO:0000259" key="2">
    <source>
        <dbReference type="SMART" id="SM00881"/>
    </source>
</evidence>
<dbReference type="InterPro" id="IPR036291">
    <property type="entry name" value="NAD(P)-bd_dom_sf"/>
</dbReference>
<reference evidence="3" key="1">
    <citation type="submission" date="2020-02" db="EMBL/GenBank/DDBJ databases">
        <authorList>
            <person name="Palmer J.M."/>
        </authorList>
    </citation>
    <scope>NUCLEOTIDE SEQUENCE</scope>
    <source>
        <strain evidence="3">EPUS1.4</strain>
        <tissue evidence="3">Thallus</tissue>
    </source>
</reference>
<evidence type="ECO:0000313" key="4">
    <source>
        <dbReference type="Proteomes" id="UP000606974"/>
    </source>
</evidence>
<dbReference type="EMBL" id="JAACFV010000006">
    <property type="protein sequence ID" value="KAF7513375.1"/>
    <property type="molecule type" value="Genomic_DNA"/>
</dbReference>
<dbReference type="InterPro" id="IPR016102">
    <property type="entry name" value="Succinyl-CoA_synth-like"/>
</dbReference>
<dbReference type="FunFam" id="3.40.50.261:FF:000017">
    <property type="entry name" value="Succinyl-CoA synthetase subunit alpha"/>
    <property type="match status" value="1"/>
</dbReference>
<dbReference type="SUPFAM" id="SSF51735">
    <property type="entry name" value="NAD(P)-binding Rossmann-fold domains"/>
    <property type="match status" value="1"/>
</dbReference>
<proteinExistence type="predicted"/>
<dbReference type="GO" id="GO:0004775">
    <property type="term" value="F:succinate-CoA ligase (ADP-forming) activity"/>
    <property type="evidence" value="ECO:0007669"/>
    <property type="project" value="TreeGrafter"/>
</dbReference>
<dbReference type="GO" id="GO:0005739">
    <property type="term" value="C:mitochondrion"/>
    <property type="evidence" value="ECO:0007669"/>
    <property type="project" value="TreeGrafter"/>
</dbReference>
<dbReference type="Pfam" id="PF00549">
    <property type="entry name" value="Ligase_CoA"/>
    <property type="match status" value="2"/>
</dbReference>
<name>A0A8H7AQ29_9EURO</name>
<sequence>MPHRSIRAARLYSARISRLRFSTASVYCGYSDTILNLKIGSGTKVIYQGFTGRQATINAKESLDYGTQIVGGVKPGVEGEHLGLPVLPSVRVAAEKLKPDASAIYVPGVGTAQAIEEAIEAEIPLVVAVAEHIPIHEMLRVFQMLTTQSRTRLVGPNAPGIINTHGRCRLGFQPLPFFLKGNIGIVAKSGTLSYETVASVTRAGLGQTYAIGMGGDMLSGTTFIDAFRVFEEDEKTEGIIMVGEVGGRAEEEAADWIVEYRKRTRNPKPFMGLVGGVQAPPGRVMGHAGAWAAPGEASSVEKINILKQAGVVIVDHPEMFGPGMKKLLDTSEKKSSTQLDNVQQRGFHTICQRPRIVQNATMSNDQRRTLYIKQSEAVDMLNKAGFRKSDTLSSSRTCILGISIDRSERSPCIIASPSTDPTDTLYLLKKFAFAYGSNGAISDAMLENVSCHLAISGAAQKGLFKLISALHDIFVSKEAFVLETKIVVTENGEVQINEAKFGFDDAAFKTAGRQCDIHALRDNTFEVLEEVDVEKSGIIYVKLEGEGSVGTIVNGAGLAMNTIDSLTRLGAHPANFLDTGGKATSDTIKSAFKIVCSDPRVKVIFVNIFGGLTRCDMIAEGILLAFRDLEPKVRIVVRLRGTNEALGQKMISESGLAFDAFDGFDDAARRVIELAKSSSSIPDIKSTG</sequence>